<reference evidence="15" key="2">
    <citation type="submission" date="2022-08" db="UniProtKB">
        <authorList>
            <consortium name="EnsemblMetazoa"/>
        </authorList>
    </citation>
    <scope>IDENTIFICATION</scope>
    <source>
        <strain evidence="15">STECLA/ALBI9_A</strain>
    </source>
</reference>
<dbReference type="FunFam" id="3.30.160.60:FF:000446">
    <property type="entry name" value="Zinc finger protein"/>
    <property type="match status" value="1"/>
</dbReference>
<dbReference type="FunFam" id="3.30.160.60:FF:000394">
    <property type="entry name" value="Zinc finger protein 836"/>
    <property type="match status" value="1"/>
</dbReference>
<dbReference type="EnsemblMetazoa" id="AALB010728-RA">
    <property type="protein sequence ID" value="AALB010728-PA"/>
    <property type="gene ID" value="AALB010728"/>
</dbReference>
<evidence type="ECO:0000256" key="7">
    <source>
        <dbReference type="ARBA" id="ARBA00023015"/>
    </source>
</evidence>
<dbReference type="SUPFAM" id="SSF57667">
    <property type="entry name" value="beta-beta-alpha zinc fingers"/>
    <property type="match status" value="3"/>
</dbReference>
<feature type="domain" description="C2H2-type" evidence="13">
    <location>
        <begin position="262"/>
        <end position="290"/>
    </location>
</feature>
<dbReference type="GO" id="GO:0005634">
    <property type="term" value="C:nucleus"/>
    <property type="evidence" value="ECO:0007669"/>
    <property type="project" value="UniProtKB-SubCell"/>
</dbReference>
<dbReference type="SMART" id="SM00868">
    <property type="entry name" value="zf-AD"/>
    <property type="match status" value="1"/>
</dbReference>
<evidence type="ECO:0000256" key="9">
    <source>
        <dbReference type="ARBA" id="ARBA00023163"/>
    </source>
</evidence>
<evidence type="ECO:0000256" key="5">
    <source>
        <dbReference type="ARBA" id="ARBA00022771"/>
    </source>
</evidence>
<evidence type="ECO:0000256" key="12">
    <source>
        <dbReference type="PROSITE-ProRule" id="PRU01263"/>
    </source>
</evidence>
<dbReference type="AlphaFoldDB" id="A0A8W7K2K8"/>
<keyword evidence="6 12" id="KW-0862">Zinc</keyword>
<evidence type="ECO:0000256" key="3">
    <source>
        <dbReference type="ARBA" id="ARBA00022723"/>
    </source>
</evidence>
<dbReference type="FunFam" id="3.30.160.60:FF:001370">
    <property type="entry name" value="Zinc finger protein"/>
    <property type="match status" value="1"/>
</dbReference>
<dbReference type="GO" id="GO:0008270">
    <property type="term" value="F:zinc ion binding"/>
    <property type="evidence" value="ECO:0007669"/>
    <property type="project" value="UniProtKB-UniRule"/>
</dbReference>
<dbReference type="Pfam" id="PF00096">
    <property type="entry name" value="zf-C2H2"/>
    <property type="match status" value="2"/>
</dbReference>
<accession>A0A8W7K2K8</accession>
<evidence type="ECO:0000256" key="4">
    <source>
        <dbReference type="ARBA" id="ARBA00022737"/>
    </source>
</evidence>
<dbReference type="SUPFAM" id="SSF57716">
    <property type="entry name" value="Glucocorticoid receptor-like (DNA-binding domain)"/>
    <property type="match status" value="1"/>
</dbReference>
<evidence type="ECO:0000256" key="10">
    <source>
        <dbReference type="ARBA" id="ARBA00023242"/>
    </source>
</evidence>
<keyword evidence="10" id="KW-0539">Nucleus</keyword>
<sequence length="444" mass="50798">MSKRSSSRVSAEVENSAENLEHVCRLCLSNDGLKPLFTNVRGRNAYFVRKFVKLATELLQFQFNINDALPNFLCKHCEDTLFAIAEFKRKCDESISILREVNETAQIDDNQKNKGELGAVRREGGLPTKERWECIEILRKLPAAIQVGKLKSRATRESLEAVLYSGQPSCESPDWHAQNTDDHGDHDDECIVDQQTAQLNEDETVLEESEVRLLDTDDEHGAESDEAVPNKSTKDKAVCSVCGAMVHNLTTHMASHNKLRPHQCDQCPKGFTTRSKLQTHINSVHLRRRDFKCELCGKGFLERNHLKGHMRIHTGERKYRCDLCPKSFMFAGTLRCHKLTHTQEKSHECPVCGKLFLMRTTLNKHVRVHSDERPYQCDVCDKQFRTSTHLAIHRRSHTGEKPLACRICGMAFAHYPTRSVHMKTKHPEELLRLNLIDEKGHLKV</sequence>
<feature type="binding site" evidence="12">
    <location>
        <position position="27"/>
    </location>
    <ligand>
        <name>Zn(2+)</name>
        <dbReference type="ChEBI" id="CHEBI:29105"/>
    </ligand>
</feature>
<dbReference type="Proteomes" id="UP000069272">
    <property type="component" value="Chromosome 3R"/>
</dbReference>
<comment type="subcellular location">
    <subcellularLocation>
        <location evidence="1">Nucleus</location>
    </subcellularLocation>
</comment>
<dbReference type="PROSITE" id="PS00028">
    <property type="entry name" value="ZINC_FINGER_C2H2_1"/>
    <property type="match status" value="6"/>
</dbReference>
<evidence type="ECO:0000256" key="11">
    <source>
        <dbReference type="PROSITE-ProRule" id="PRU00042"/>
    </source>
</evidence>
<evidence type="ECO:0000259" key="14">
    <source>
        <dbReference type="PROSITE" id="PS51915"/>
    </source>
</evidence>
<reference evidence="15 16" key="1">
    <citation type="journal article" date="2017" name="G3 (Bethesda)">
        <title>The Physical Genome Mapping of Anopheles albimanus Corrected Scaffold Misassemblies and Identified Interarm Rearrangements in Genus Anopheles.</title>
        <authorList>
            <person name="Artemov G.N."/>
            <person name="Peery A.N."/>
            <person name="Jiang X."/>
            <person name="Tu Z."/>
            <person name="Stegniy V.N."/>
            <person name="Sharakhova M.V."/>
            <person name="Sharakhov I.V."/>
        </authorList>
    </citation>
    <scope>NUCLEOTIDE SEQUENCE [LARGE SCALE GENOMIC DNA]</scope>
    <source>
        <strain evidence="15 16">ALBI9_A</strain>
    </source>
</reference>
<organism evidence="15 16">
    <name type="scientific">Anopheles albimanus</name>
    <name type="common">New world malaria mosquito</name>
    <dbReference type="NCBI Taxonomy" id="7167"/>
    <lineage>
        <taxon>Eukaryota</taxon>
        <taxon>Metazoa</taxon>
        <taxon>Ecdysozoa</taxon>
        <taxon>Arthropoda</taxon>
        <taxon>Hexapoda</taxon>
        <taxon>Insecta</taxon>
        <taxon>Pterygota</taxon>
        <taxon>Neoptera</taxon>
        <taxon>Endopterygota</taxon>
        <taxon>Diptera</taxon>
        <taxon>Nematocera</taxon>
        <taxon>Culicoidea</taxon>
        <taxon>Culicidae</taxon>
        <taxon>Anophelinae</taxon>
        <taxon>Anopheles</taxon>
    </lineage>
</organism>
<dbReference type="SMART" id="SM00355">
    <property type="entry name" value="ZnF_C2H2"/>
    <property type="match status" value="7"/>
</dbReference>
<evidence type="ECO:0000256" key="6">
    <source>
        <dbReference type="ARBA" id="ARBA00022833"/>
    </source>
</evidence>
<evidence type="ECO:0000256" key="1">
    <source>
        <dbReference type="ARBA" id="ARBA00004123"/>
    </source>
</evidence>
<dbReference type="FunFam" id="3.30.160.60:FF:000100">
    <property type="entry name" value="Zinc finger 45-like"/>
    <property type="match status" value="2"/>
</dbReference>
<dbReference type="InterPro" id="IPR013087">
    <property type="entry name" value="Znf_C2H2_type"/>
</dbReference>
<feature type="binding site" evidence="12">
    <location>
        <position position="74"/>
    </location>
    <ligand>
        <name>Zn(2+)</name>
        <dbReference type="ChEBI" id="CHEBI:29105"/>
    </ligand>
</feature>
<keyword evidence="8" id="KW-0238">DNA-binding</keyword>
<keyword evidence="16" id="KW-1185">Reference proteome</keyword>
<dbReference type="Pfam" id="PF07776">
    <property type="entry name" value="zf-AD"/>
    <property type="match status" value="1"/>
</dbReference>
<evidence type="ECO:0008006" key="17">
    <source>
        <dbReference type="Google" id="ProtNLM"/>
    </source>
</evidence>
<feature type="domain" description="C2H2-type" evidence="13">
    <location>
        <begin position="347"/>
        <end position="374"/>
    </location>
</feature>
<feature type="domain" description="ZAD" evidence="14">
    <location>
        <begin position="22"/>
        <end position="101"/>
    </location>
</feature>
<keyword evidence="5 11" id="KW-0863">Zinc-finger</keyword>
<dbReference type="PANTHER" id="PTHR24379">
    <property type="entry name" value="KRAB AND ZINC FINGER DOMAIN-CONTAINING"/>
    <property type="match status" value="1"/>
</dbReference>
<keyword evidence="9" id="KW-0804">Transcription</keyword>
<feature type="domain" description="C2H2-type" evidence="13">
    <location>
        <begin position="375"/>
        <end position="402"/>
    </location>
</feature>
<dbReference type="InterPro" id="IPR036236">
    <property type="entry name" value="Znf_C2H2_sf"/>
</dbReference>
<comment type="similarity">
    <text evidence="2">Belongs to the krueppel C2H2-type zinc-finger protein family.</text>
</comment>
<feature type="domain" description="C2H2-type" evidence="13">
    <location>
        <begin position="319"/>
        <end position="346"/>
    </location>
</feature>
<evidence type="ECO:0000256" key="8">
    <source>
        <dbReference type="ARBA" id="ARBA00023125"/>
    </source>
</evidence>
<dbReference type="GO" id="GO:0003690">
    <property type="term" value="F:double-stranded DNA binding"/>
    <property type="evidence" value="ECO:0007669"/>
    <property type="project" value="UniProtKB-ARBA"/>
</dbReference>
<protein>
    <recommendedName>
        <fullName evidence="17">Protein krueppel</fullName>
    </recommendedName>
</protein>
<keyword evidence="3 12" id="KW-0479">Metal-binding</keyword>
<proteinExistence type="inferred from homology"/>
<dbReference type="Gene3D" id="3.40.1800.20">
    <property type="match status" value="1"/>
</dbReference>
<dbReference type="PROSITE" id="PS50157">
    <property type="entry name" value="ZINC_FINGER_C2H2_2"/>
    <property type="match status" value="5"/>
</dbReference>
<evidence type="ECO:0000259" key="13">
    <source>
        <dbReference type="PROSITE" id="PS50157"/>
    </source>
</evidence>
<dbReference type="Gene3D" id="3.30.160.60">
    <property type="entry name" value="Classic Zinc Finger"/>
    <property type="match status" value="6"/>
</dbReference>
<dbReference type="InterPro" id="IPR012934">
    <property type="entry name" value="Znf_AD"/>
</dbReference>
<feature type="binding site" evidence="12">
    <location>
        <position position="77"/>
    </location>
    <ligand>
        <name>Zn(2+)</name>
        <dbReference type="ChEBI" id="CHEBI:29105"/>
    </ligand>
</feature>
<evidence type="ECO:0000256" key="2">
    <source>
        <dbReference type="ARBA" id="ARBA00006991"/>
    </source>
</evidence>
<feature type="binding site" evidence="12">
    <location>
        <position position="24"/>
    </location>
    <ligand>
        <name>Zn(2+)</name>
        <dbReference type="ChEBI" id="CHEBI:29105"/>
    </ligand>
</feature>
<evidence type="ECO:0000313" key="16">
    <source>
        <dbReference type="Proteomes" id="UP000069272"/>
    </source>
</evidence>
<dbReference type="PANTHER" id="PTHR24379:SF121">
    <property type="entry name" value="C2H2-TYPE DOMAIN-CONTAINING PROTEIN"/>
    <property type="match status" value="1"/>
</dbReference>
<name>A0A8W7K2K8_ANOAL</name>
<dbReference type="PROSITE" id="PS51915">
    <property type="entry name" value="ZAD"/>
    <property type="match status" value="1"/>
</dbReference>
<dbReference type="Pfam" id="PF13894">
    <property type="entry name" value="zf-C2H2_4"/>
    <property type="match status" value="1"/>
</dbReference>
<evidence type="ECO:0000313" key="15">
    <source>
        <dbReference type="EnsemblMetazoa" id="AALB010728-PA"/>
    </source>
</evidence>
<keyword evidence="7" id="KW-0805">Transcription regulation</keyword>
<feature type="domain" description="C2H2-type" evidence="13">
    <location>
        <begin position="291"/>
        <end position="318"/>
    </location>
</feature>
<keyword evidence="4" id="KW-0677">Repeat</keyword>